<dbReference type="GO" id="GO:0008757">
    <property type="term" value="F:S-adenosylmethionine-dependent methyltransferase activity"/>
    <property type="evidence" value="ECO:0007669"/>
    <property type="project" value="InterPro"/>
</dbReference>
<evidence type="ECO:0000259" key="1">
    <source>
        <dbReference type="Pfam" id="PF08241"/>
    </source>
</evidence>
<comment type="caution">
    <text evidence="2">The sequence shown here is derived from an EMBL/GenBank/DDBJ whole genome shotgun (WGS) entry which is preliminary data.</text>
</comment>
<dbReference type="AlphaFoldDB" id="A0A0F8ZLI9"/>
<sequence>FEDQSFDAVVCTEVLEHLSEPVFGKAVGELRRVASKYIVLGVPYRQDLRQGMTRCADCNTAYHEDLHCRCFRGPKDIQTLFPGFVIKATVLLAQREQIRSVLFRRFRYWLIEPRAYSPLARCPKCGSGNKAMPKRRLLRWFFDGLAWRMPKETNPHWMIVLLRRKELKP</sequence>
<protein>
    <recommendedName>
        <fullName evidence="1">Methyltransferase type 11 domain-containing protein</fullName>
    </recommendedName>
</protein>
<dbReference type="InterPro" id="IPR029063">
    <property type="entry name" value="SAM-dependent_MTases_sf"/>
</dbReference>
<name>A0A0F8ZLI9_9ZZZZ</name>
<dbReference type="Gene3D" id="3.40.50.150">
    <property type="entry name" value="Vaccinia Virus protein VP39"/>
    <property type="match status" value="1"/>
</dbReference>
<reference evidence="2" key="1">
    <citation type="journal article" date="2015" name="Nature">
        <title>Complex archaea that bridge the gap between prokaryotes and eukaryotes.</title>
        <authorList>
            <person name="Spang A."/>
            <person name="Saw J.H."/>
            <person name="Jorgensen S.L."/>
            <person name="Zaremba-Niedzwiedzka K."/>
            <person name="Martijn J."/>
            <person name="Lind A.E."/>
            <person name="van Eijk R."/>
            <person name="Schleper C."/>
            <person name="Guy L."/>
            <person name="Ettema T.J."/>
        </authorList>
    </citation>
    <scope>NUCLEOTIDE SEQUENCE</scope>
</reference>
<dbReference type="EMBL" id="LAZR01062785">
    <property type="protein sequence ID" value="KKK60806.1"/>
    <property type="molecule type" value="Genomic_DNA"/>
</dbReference>
<dbReference type="InterPro" id="IPR013216">
    <property type="entry name" value="Methyltransf_11"/>
</dbReference>
<organism evidence="2">
    <name type="scientific">marine sediment metagenome</name>
    <dbReference type="NCBI Taxonomy" id="412755"/>
    <lineage>
        <taxon>unclassified sequences</taxon>
        <taxon>metagenomes</taxon>
        <taxon>ecological metagenomes</taxon>
    </lineage>
</organism>
<feature type="non-terminal residue" evidence="2">
    <location>
        <position position="1"/>
    </location>
</feature>
<feature type="domain" description="Methyltransferase type 11" evidence="1">
    <location>
        <begin position="1"/>
        <end position="34"/>
    </location>
</feature>
<dbReference type="SUPFAM" id="SSF53335">
    <property type="entry name" value="S-adenosyl-L-methionine-dependent methyltransferases"/>
    <property type="match status" value="1"/>
</dbReference>
<gene>
    <name evidence="2" type="ORF">LCGC14_3020670</name>
</gene>
<dbReference type="Pfam" id="PF08241">
    <property type="entry name" value="Methyltransf_11"/>
    <property type="match status" value="1"/>
</dbReference>
<proteinExistence type="predicted"/>
<evidence type="ECO:0000313" key="2">
    <source>
        <dbReference type="EMBL" id="KKK60806.1"/>
    </source>
</evidence>
<accession>A0A0F8ZLI9</accession>